<dbReference type="PANTHER" id="PTHR42715">
    <property type="entry name" value="BETA-GLUCOSIDASE"/>
    <property type="match status" value="1"/>
</dbReference>
<dbReference type="InterPro" id="IPR001764">
    <property type="entry name" value="Glyco_hydro_3_N"/>
</dbReference>
<comment type="similarity">
    <text evidence="1 4">Belongs to the glycosyl hydrolase 3 family.</text>
</comment>
<evidence type="ECO:0000256" key="1">
    <source>
        <dbReference type="ARBA" id="ARBA00005336"/>
    </source>
</evidence>
<dbReference type="InterPro" id="IPR013783">
    <property type="entry name" value="Ig-like_fold"/>
</dbReference>
<dbReference type="OrthoDB" id="9805821at2"/>
<dbReference type="EMBL" id="BDCR01000003">
    <property type="protein sequence ID" value="GAT62918.1"/>
    <property type="molecule type" value="Genomic_DNA"/>
</dbReference>
<dbReference type="GO" id="GO:0005975">
    <property type="term" value="P:carbohydrate metabolic process"/>
    <property type="evidence" value="ECO:0007669"/>
    <property type="project" value="InterPro"/>
</dbReference>
<dbReference type="SUPFAM" id="SSF51445">
    <property type="entry name" value="(Trans)glycosidases"/>
    <property type="match status" value="1"/>
</dbReference>
<evidence type="ECO:0000256" key="4">
    <source>
        <dbReference type="RuleBase" id="RU361161"/>
    </source>
</evidence>
<evidence type="ECO:0000259" key="6">
    <source>
        <dbReference type="SMART" id="SM01217"/>
    </source>
</evidence>
<dbReference type="GO" id="GO:0008422">
    <property type="term" value="F:beta-glucosidase activity"/>
    <property type="evidence" value="ECO:0007669"/>
    <property type="project" value="UniProtKB-ARBA"/>
</dbReference>
<dbReference type="Pfam" id="PF14310">
    <property type="entry name" value="Fn3-like"/>
    <property type="match status" value="1"/>
</dbReference>
<evidence type="ECO:0000256" key="3">
    <source>
        <dbReference type="ARBA" id="ARBA00023277"/>
    </source>
</evidence>
<dbReference type="Gene3D" id="2.60.40.10">
    <property type="entry name" value="Immunoglobulins"/>
    <property type="match status" value="1"/>
</dbReference>
<feature type="domain" description="Fibronectin type III-like" evidence="6">
    <location>
        <begin position="648"/>
        <end position="718"/>
    </location>
</feature>
<dbReference type="InterPro" id="IPR036962">
    <property type="entry name" value="Glyco_hydro_3_N_sf"/>
</dbReference>
<dbReference type="Pfam" id="PF00933">
    <property type="entry name" value="Glyco_hydro_3"/>
    <property type="match status" value="1"/>
</dbReference>
<dbReference type="AlphaFoldDB" id="A0A170ZQM0"/>
<evidence type="ECO:0000256" key="5">
    <source>
        <dbReference type="SAM" id="SignalP"/>
    </source>
</evidence>
<dbReference type="PANTHER" id="PTHR42715:SF10">
    <property type="entry name" value="BETA-GLUCOSIDASE"/>
    <property type="match status" value="1"/>
</dbReference>
<organism evidence="7 8">
    <name type="scientific">Paludibacter jiangxiensis</name>
    <dbReference type="NCBI Taxonomy" id="681398"/>
    <lineage>
        <taxon>Bacteria</taxon>
        <taxon>Pseudomonadati</taxon>
        <taxon>Bacteroidota</taxon>
        <taxon>Bacteroidia</taxon>
        <taxon>Bacteroidales</taxon>
        <taxon>Paludibacteraceae</taxon>
        <taxon>Paludibacter</taxon>
    </lineage>
</organism>
<reference evidence="8" key="2">
    <citation type="journal article" date="2017" name="Genome Announc.">
        <title>Draft genome sequence of Paludibacter jiangxiensis NM7(T), a propionate-producing fermentative bacterium.</title>
        <authorList>
            <person name="Qiu Y.-L."/>
            <person name="Tourlousse D.M."/>
            <person name="Matsuura N."/>
            <person name="Ohashi A."/>
            <person name="Sekiguchi Y."/>
        </authorList>
    </citation>
    <scope>NUCLEOTIDE SEQUENCE [LARGE SCALE GENOMIC DNA]</scope>
    <source>
        <strain evidence="8">NM7</strain>
    </source>
</reference>
<evidence type="ECO:0000313" key="8">
    <source>
        <dbReference type="Proteomes" id="UP000076586"/>
    </source>
</evidence>
<reference evidence="8" key="1">
    <citation type="submission" date="2016-04" db="EMBL/GenBank/DDBJ databases">
        <title>Draft genome sequence of Paludibacter jiangxiensis strain NM7.</title>
        <authorList>
            <person name="Qiu Y."/>
            <person name="Matsuura N."/>
            <person name="Ohashi A."/>
            <person name="Tourlousse M.D."/>
            <person name="Sekiguchi Y."/>
        </authorList>
    </citation>
    <scope>NUCLEOTIDE SEQUENCE [LARGE SCALE GENOMIC DNA]</scope>
    <source>
        <strain evidence="8">NM7</strain>
    </source>
</reference>
<keyword evidence="8" id="KW-1185">Reference proteome</keyword>
<dbReference type="Gene3D" id="3.40.50.1700">
    <property type="entry name" value="Glycoside hydrolase family 3 C-terminal domain"/>
    <property type="match status" value="1"/>
</dbReference>
<dbReference type="InterPro" id="IPR036881">
    <property type="entry name" value="Glyco_hydro_3_C_sf"/>
</dbReference>
<dbReference type="InterPro" id="IPR017853">
    <property type="entry name" value="GH"/>
</dbReference>
<keyword evidence="2 4" id="KW-0378">Hydrolase</keyword>
<proteinExistence type="inferred from homology"/>
<dbReference type="InterPro" id="IPR026891">
    <property type="entry name" value="Fn3-like"/>
</dbReference>
<accession>A0A170ZQM0</accession>
<dbReference type="InterPro" id="IPR050288">
    <property type="entry name" value="Cellulose_deg_GH3"/>
</dbReference>
<dbReference type="STRING" id="681398.PJIAN_3229"/>
<dbReference type="PROSITE" id="PS00775">
    <property type="entry name" value="GLYCOSYL_HYDROL_F3"/>
    <property type="match status" value="1"/>
</dbReference>
<dbReference type="SUPFAM" id="SSF52279">
    <property type="entry name" value="Beta-D-glucan exohydrolase, C-terminal domain"/>
    <property type="match status" value="1"/>
</dbReference>
<feature type="chain" id="PRO_5007905075" evidence="5">
    <location>
        <begin position="19"/>
        <end position="730"/>
    </location>
</feature>
<comment type="caution">
    <text evidence="7">The sequence shown here is derived from an EMBL/GenBank/DDBJ whole genome shotgun (WGS) entry which is preliminary data.</text>
</comment>
<gene>
    <name evidence="7" type="ORF">PJIAN_3229</name>
</gene>
<feature type="signal peptide" evidence="5">
    <location>
        <begin position="1"/>
        <end position="18"/>
    </location>
</feature>
<dbReference type="InterPro" id="IPR002772">
    <property type="entry name" value="Glyco_hydro_3_C"/>
</dbReference>
<dbReference type="PRINTS" id="PR00133">
    <property type="entry name" value="GLHYDRLASE3"/>
</dbReference>
<evidence type="ECO:0000313" key="7">
    <source>
        <dbReference type="EMBL" id="GAT62918.1"/>
    </source>
</evidence>
<keyword evidence="3" id="KW-0119">Carbohydrate metabolism</keyword>
<keyword evidence="5" id="KW-0732">Signal</keyword>
<keyword evidence="4" id="KW-0326">Glycosidase</keyword>
<evidence type="ECO:0000256" key="2">
    <source>
        <dbReference type="ARBA" id="ARBA00022801"/>
    </source>
</evidence>
<dbReference type="Pfam" id="PF01915">
    <property type="entry name" value="Glyco_hydro_3_C"/>
    <property type="match status" value="1"/>
</dbReference>
<dbReference type="SMART" id="SM01217">
    <property type="entry name" value="Fn3_like"/>
    <property type="match status" value="1"/>
</dbReference>
<dbReference type="Gene3D" id="3.20.20.300">
    <property type="entry name" value="Glycoside hydrolase, family 3, N-terminal domain"/>
    <property type="match status" value="1"/>
</dbReference>
<protein>
    <submittedName>
        <fullName evidence="7">Beta-glucosidase</fullName>
    </submittedName>
</protein>
<dbReference type="FunFam" id="2.60.40.10:FF:000495">
    <property type="entry name" value="Periplasmic beta-glucosidase"/>
    <property type="match status" value="1"/>
</dbReference>
<dbReference type="InterPro" id="IPR019800">
    <property type="entry name" value="Glyco_hydro_3_AS"/>
</dbReference>
<sequence length="730" mass="80398">MKSILVTIALGASLMVSAQQKTPVYLDVTKPIEERVENALSLMTTEEKVALCHAQSKFSSKGVPRLGIPEVWTDDGPHGIREEVFWDEWDGAHWTNDSCTAFPALTCLAATFNPHLSLLYGKSIGEEARYRNKTVLLGPGVNIYRTPLNGRNFEYMGEDPYLSSRMVVPYIQGVQSIGVAACVKHFALNNQEEWRGHINVNVSDRALYEIYLPAFKAAVQEGKAWSIMGSYNQFRGEHCCHNDLLLNKILKQDWKFDGVVISDWGGTHNTDQAIKNGLDIEMGTYTNGLTTKGKFSYSSYYLADPFLKGINEGKYDMALLNDKARRILRLVFHTTMSENRPFGRFVSPEHSEAGRKIAEEGIVLLKNDKQFFPLTGKYNKIAIIGENATRSLVIGGGSSSLKVSYEVSPLAGLTAAYGKDHVVYSMGYASGPSMYGREMRSKLNADSLVAAAVEVAKNADIVLFVGGLNKNHFQDCEGGDRKSLDLPFGQDKLIDALVKANKNTAVVLLSGNAVAMPWVDKVPAIMQGWYLGSEAGNALANVISGKVNPSGKLPFSFPKKLEDNAAHSFGKLSYPGDSINELYKEDILVGYRWFDTKNIAPLFPFGYGLSYTTFAYSKPTVDKADVTQDGTIRVSFTLTNNGKVDGAETAQLYVSKTKSAVTRATKELKAFQKVFLKAGESQTVTMEIPVSSFAFYDEVQHGWNVEKGAYQLLVGSSSRDIKGKIDVKIQ</sequence>
<dbReference type="RefSeq" id="WP_068703652.1">
    <property type="nucleotide sequence ID" value="NZ_BDCR01000003.1"/>
</dbReference>
<dbReference type="Proteomes" id="UP000076586">
    <property type="component" value="Unassembled WGS sequence"/>
</dbReference>
<name>A0A170ZQM0_9BACT</name>